<feature type="binding site" evidence="9">
    <location>
        <position position="50"/>
    </location>
    <ligand>
        <name>ATP</name>
        <dbReference type="ChEBI" id="CHEBI:30616"/>
    </ligand>
</feature>
<dbReference type="PANTHER" id="PTHR42848">
    <property type="match status" value="1"/>
</dbReference>
<comment type="domain">
    <text evidence="9">Has 3 domains, the large (RuvB-L) and small ATPase (RuvB-S) domains and the C-terminal head (RuvB-H) domain. The head domain binds DNA, while the ATPase domains jointly bind ATP, ADP or are empty depending on the state of the subunit in the translocation cycle. During a single DNA translocation step the structure of each domain remains the same, but their relative positions change.</text>
</comment>
<dbReference type="GO" id="GO:0016887">
    <property type="term" value="F:ATP hydrolysis activity"/>
    <property type="evidence" value="ECO:0007669"/>
    <property type="project" value="RHEA"/>
</dbReference>
<dbReference type="EC" id="3.6.4.-" evidence="9"/>
<dbReference type="CDD" id="cd00009">
    <property type="entry name" value="AAA"/>
    <property type="match status" value="1"/>
</dbReference>
<dbReference type="SUPFAM" id="SSF52540">
    <property type="entry name" value="P-loop containing nucleoside triphosphate hydrolases"/>
    <property type="match status" value="1"/>
</dbReference>
<dbReference type="NCBIfam" id="TIGR00635">
    <property type="entry name" value="ruvB"/>
    <property type="match status" value="1"/>
</dbReference>
<evidence type="ECO:0000256" key="2">
    <source>
        <dbReference type="ARBA" id="ARBA00022741"/>
    </source>
</evidence>
<dbReference type="SMART" id="SM00382">
    <property type="entry name" value="AAA"/>
    <property type="match status" value="1"/>
</dbReference>
<dbReference type="InterPro" id="IPR000641">
    <property type="entry name" value="CbxX/CfxQ"/>
</dbReference>
<dbReference type="PANTHER" id="PTHR42848:SF1">
    <property type="entry name" value="HOLLIDAY JUNCTION BRANCH MIGRATION COMPLEX SUBUNIT RUVB"/>
    <property type="match status" value="1"/>
</dbReference>
<comment type="caution">
    <text evidence="9">Lacks conserved residue(s) required for the propagation of feature annotation.</text>
</comment>
<feature type="binding site" evidence="9">
    <location>
        <position position="6"/>
    </location>
    <ligand>
        <name>ATP</name>
        <dbReference type="ChEBI" id="CHEBI:30616"/>
    </ligand>
</feature>
<feature type="binding site" evidence="9">
    <location>
        <begin position="113"/>
        <end position="115"/>
    </location>
    <ligand>
        <name>ATP</name>
        <dbReference type="ChEBI" id="CHEBI:30616"/>
    </ligand>
</feature>
<feature type="binding site" evidence="9">
    <location>
        <position position="52"/>
    </location>
    <ligand>
        <name>ATP</name>
        <dbReference type="ChEBI" id="CHEBI:30616"/>
    </ligand>
</feature>
<dbReference type="EMBL" id="CP000690">
    <property type="protein sequence ID" value="ABQ28939.1"/>
    <property type="molecule type" value="Genomic_DNA"/>
</dbReference>
<dbReference type="NCBIfam" id="NF000868">
    <property type="entry name" value="PRK00080.1"/>
    <property type="match status" value="1"/>
</dbReference>
<feature type="binding site" evidence="9">
    <location>
        <position position="300"/>
    </location>
    <ligand>
        <name>DNA</name>
        <dbReference type="ChEBI" id="CHEBI:16991"/>
    </ligand>
</feature>
<dbReference type="InterPro" id="IPR027417">
    <property type="entry name" value="P-loop_NTPase"/>
</dbReference>
<proteinExistence type="inferred from homology"/>
<evidence type="ECO:0000256" key="3">
    <source>
        <dbReference type="ARBA" id="ARBA00022763"/>
    </source>
</evidence>
<dbReference type="PRINTS" id="PR00819">
    <property type="entry name" value="CBXCFQXSUPER"/>
</dbReference>
<evidence type="ECO:0000256" key="8">
    <source>
        <dbReference type="ARBA" id="ARBA00023204"/>
    </source>
</evidence>
<dbReference type="Gene3D" id="1.10.10.10">
    <property type="entry name" value="Winged helix-like DNA-binding domain superfamily/Winged helix DNA-binding domain"/>
    <property type="match status" value="1"/>
</dbReference>
<keyword evidence="12" id="KW-1185">Reference proteome</keyword>
<dbReference type="Pfam" id="PF17864">
    <property type="entry name" value="AAA_lid_4"/>
    <property type="match status" value="1"/>
</dbReference>
<feature type="binding site" evidence="9">
    <location>
        <position position="295"/>
    </location>
    <ligand>
        <name>DNA</name>
        <dbReference type="ChEBI" id="CHEBI:16991"/>
    </ligand>
</feature>
<feature type="binding site" evidence="9">
    <location>
        <position position="51"/>
    </location>
    <ligand>
        <name>ATP</name>
        <dbReference type="ChEBI" id="CHEBI:30616"/>
    </ligand>
</feature>
<comment type="subunit">
    <text evidence="9">Homohexamer. Forms an RuvA(8)-RuvB(12)-Holliday junction (HJ) complex. HJ DNA is sandwiched between 2 RuvA tetramers; dsDNA enters through RuvA and exits via RuvB. An RuvB hexamer assembles on each DNA strand where it exits the tetramer. Each RuvB hexamer is contacted by two RuvA subunits (via domain III) on 2 adjacent RuvB subunits; this complex drives branch migration. In the full resolvosome a probable DNA-RuvA(4)-RuvB(12)-RuvC(2) complex forms which resolves the HJ.</text>
</comment>
<evidence type="ECO:0000256" key="4">
    <source>
        <dbReference type="ARBA" id="ARBA00022801"/>
    </source>
</evidence>
<dbReference type="HAMAP" id="MF_00016">
    <property type="entry name" value="DNA_HJ_migration_RuvB"/>
    <property type="match status" value="1"/>
</dbReference>
<dbReference type="InterPro" id="IPR008824">
    <property type="entry name" value="RuvB-like_N"/>
</dbReference>
<dbReference type="Gene3D" id="1.10.8.60">
    <property type="match status" value="1"/>
</dbReference>
<feature type="binding site" evidence="9">
    <location>
        <position position="47"/>
    </location>
    <ligand>
        <name>ATP</name>
        <dbReference type="ChEBI" id="CHEBI:30616"/>
    </ligand>
</feature>
<feature type="binding site" evidence="9">
    <location>
        <position position="276"/>
    </location>
    <ligand>
        <name>DNA</name>
        <dbReference type="ChEBI" id="CHEBI:16991"/>
    </ligand>
</feature>
<dbReference type="GO" id="GO:0006281">
    <property type="term" value="P:DNA repair"/>
    <property type="evidence" value="ECO:0007669"/>
    <property type="project" value="UniProtKB-UniRule"/>
</dbReference>
<gene>
    <name evidence="9" type="primary">ruvB</name>
    <name evidence="11" type="ordered locus">Acry_3327</name>
</gene>
<evidence type="ECO:0000256" key="7">
    <source>
        <dbReference type="ARBA" id="ARBA00023172"/>
    </source>
</evidence>
<feature type="binding site" evidence="9">
    <location>
        <position position="5"/>
    </location>
    <ligand>
        <name>ATP</name>
        <dbReference type="ChEBI" id="CHEBI:30616"/>
    </ligand>
</feature>
<reference evidence="11 12" key="1">
    <citation type="submission" date="2007-05" db="EMBL/GenBank/DDBJ databases">
        <title>Complete sequence of plasmid2 pACRY02 of Acidiphilium cryptum JF-5.</title>
        <authorList>
            <consortium name="US DOE Joint Genome Institute"/>
            <person name="Copeland A."/>
            <person name="Lucas S."/>
            <person name="Lapidus A."/>
            <person name="Barry K."/>
            <person name="Detter J.C."/>
            <person name="Glavina del Rio T."/>
            <person name="Hammon N."/>
            <person name="Israni S."/>
            <person name="Dalin E."/>
            <person name="Tice H."/>
            <person name="Pitluck S."/>
            <person name="Sims D."/>
            <person name="Brettin T."/>
            <person name="Bruce D."/>
            <person name="Han C."/>
            <person name="Schmutz J."/>
            <person name="Larimer F."/>
            <person name="Land M."/>
            <person name="Hauser L."/>
            <person name="Kyrpides N."/>
            <person name="Kim E."/>
            <person name="Magnuson T."/>
            <person name="Richardson P."/>
        </authorList>
    </citation>
    <scope>NUCLEOTIDE SEQUENCE [LARGE SCALE GENOMIC DNA]</scope>
    <source>
        <strain evidence="12">JF-5</strain>
        <plasmid evidence="12">Plasmid pACRY02</plasmid>
    </source>
</reference>
<evidence type="ECO:0000259" key="10">
    <source>
        <dbReference type="SMART" id="SM00382"/>
    </source>
</evidence>
<evidence type="ECO:0000313" key="11">
    <source>
        <dbReference type="EMBL" id="ABQ28939.1"/>
    </source>
</evidence>
<dbReference type="GO" id="GO:0005524">
    <property type="term" value="F:ATP binding"/>
    <property type="evidence" value="ECO:0007669"/>
    <property type="project" value="UniProtKB-UniRule"/>
</dbReference>
<comment type="catalytic activity">
    <reaction evidence="9">
        <text>ATP + H2O = ADP + phosphate + H(+)</text>
        <dbReference type="Rhea" id="RHEA:13065"/>
        <dbReference type="ChEBI" id="CHEBI:15377"/>
        <dbReference type="ChEBI" id="CHEBI:15378"/>
        <dbReference type="ChEBI" id="CHEBI:30616"/>
        <dbReference type="ChEBI" id="CHEBI:43474"/>
        <dbReference type="ChEBI" id="CHEBI:456216"/>
    </reaction>
</comment>
<feature type="binding site" evidence="9">
    <location>
        <position position="203"/>
    </location>
    <ligand>
        <name>ATP</name>
        <dbReference type="ChEBI" id="CHEBI:30616"/>
    </ligand>
</feature>
<evidence type="ECO:0000313" key="12">
    <source>
        <dbReference type="Proteomes" id="UP000000245"/>
    </source>
</evidence>
<feature type="binding site" evidence="9">
    <location>
        <position position="156"/>
    </location>
    <ligand>
        <name>ATP</name>
        <dbReference type="ChEBI" id="CHEBI:30616"/>
    </ligand>
</feature>
<dbReference type="InterPro" id="IPR041445">
    <property type="entry name" value="AAA_lid_4"/>
</dbReference>
<dbReference type="InterPro" id="IPR003593">
    <property type="entry name" value="AAA+_ATPase"/>
</dbReference>
<organism evidence="11 12">
    <name type="scientific">Acidiphilium cryptum (strain JF-5)</name>
    <dbReference type="NCBI Taxonomy" id="349163"/>
    <lineage>
        <taxon>Bacteria</taxon>
        <taxon>Pseudomonadati</taxon>
        <taxon>Pseudomonadota</taxon>
        <taxon>Alphaproteobacteria</taxon>
        <taxon>Acetobacterales</taxon>
        <taxon>Acidocellaceae</taxon>
        <taxon>Acidiphilium</taxon>
    </lineage>
</organism>
<dbReference type="Pfam" id="PF05491">
    <property type="entry name" value="WHD_RuvB"/>
    <property type="match status" value="1"/>
</dbReference>
<dbReference type="HOGENOM" id="CLU_055599_1_0_5"/>
<dbReference type="InterPro" id="IPR004605">
    <property type="entry name" value="DNA_helicase_Holl-junc_RuvB"/>
</dbReference>
<dbReference type="KEGG" id="acr:Acry_3327"/>
<dbReference type="InterPro" id="IPR036388">
    <property type="entry name" value="WH-like_DNA-bd_sf"/>
</dbReference>
<name>A5FTK7_ACICJ</name>
<feature type="region of interest" description="Head domain (RuvB-H)" evidence="9">
    <location>
        <begin position="240"/>
        <end position="312"/>
    </location>
</feature>
<keyword evidence="3 9" id="KW-0227">DNA damage</keyword>
<comment type="function">
    <text evidence="9">The RuvA-RuvB-RuvC complex processes Holliday junction (HJ) DNA during genetic recombination and DNA repair, while the RuvA-RuvB complex plays an important role in the rescue of blocked DNA replication forks via replication fork reversal (RFR). RuvA specifically binds to HJ cruciform DNA, conferring on it an open structure. The RuvB hexamer acts as an ATP-dependent pump, pulling dsDNA into and through the RuvAB complex. RuvB forms 2 homohexamers on either side of HJ DNA bound by 1 or 2 RuvA tetramers; 4 subunits per hexamer contact DNA at a time. Coordinated motions by a converter formed by DNA-disengaged RuvB subunits stimulates ATP hydrolysis and nucleotide exchange. Immobilization of the converter enables RuvB to convert the ATP-contained energy into a lever motion, pulling 2 nucleotides of DNA out of the RuvA tetramer per ATP hydrolyzed, thus driving DNA branch migration. The RuvB motors rotate together with the DNA substrate, which together with the progressing nucleotide cycle form the mechanistic basis for DNA recombination by continuous HJ branch migration. Branch migration allows RuvC to scan DNA until it finds its consensus sequence, where it cleaves and resolves cruciform DNA.</text>
</comment>
<dbReference type="Pfam" id="PF05496">
    <property type="entry name" value="RuvB_N"/>
    <property type="match status" value="1"/>
</dbReference>
<evidence type="ECO:0000256" key="9">
    <source>
        <dbReference type="HAMAP-Rule" id="MF_00016"/>
    </source>
</evidence>
<feature type="domain" description="AAA+ ATPase" evidence="10">
    <location>
        <begin position="36"/>
        <end position="167"/>
    </location>
</feature>
<evidence type="ECO:0000256" key="5">
    <source>
        <dbReference type="ARBA" id="ARBA00022840"/>
    </source>
</evidence>
<keyword evidence="6 9" id="KW-0238">DNA-binding</keyword>
<keyword evidence="1 9" id="KW-0963">Cytoplasm</keyword>
<accession>A5FTK7</accession>
<sequence length="312" mass="33713">MSPALRPQGLADFVGQADTMRNLATFIRAALIRGVSLDHVLLNGPPGLGKTTIAQIIAHEMNCNLKTIIGPAVQRAADLAAVLTTMQPNEVLFIDEIHRVQPAAAEILYGAMEDFTLDILIGEGPQARSVRIDLPRFTLIGATTRSGSLPAPLRDRFGIHLGLEFYSPEDLVRIVTRSAGMLGIGMMPEGAMEIARRSRGTPRIANRLLRRVHDFAVVAGVVAITDTIADMALSSLAVDRRGLDKLDRRYIDWIDTVHGGGPVGIDTLATGLGEARETIEDVIEPFLVASGIITRTSRGRVLTPKAYEVEAR</sequence>
<dbReference type="InterPro" id="IPR008823">
    <property type="entry name" value="RuvB_wg_C"/>
</dbReference>
<keyword evidence="2 9" id="KW-0547">Nucleotide-binding</keyword>
<feature type="region of interest" description="Small ATPAse domain (RuvB-S)" evidence="9">
    <location>
        <begin position="167"/>
        <end position="237"/>
    </location>
</feature>
<keyword evidence="7 9" id="KW-0233">DNA recombination</keyword>
<dbReference type="AlphaFoldDB" id="A5FTK7"/>
<feature type="binding site" evidence="9">
    <location>
        <position position="51"/>
    </location>
    <ligand>
        <name>Mg(2+)</name>
        <dbReference type="ChEBI" id="CHEBI:18420"/>
    </ligand>
</feature>
<evidence type="ECO:0000256" key="6">
    <source>
        <dbReference type="ARBA" id="ARBA00023125"/>
    </source>
</evidence>
<keyword evidence="8 9" id="KW-0234">DNA repair</keyword>
<comment type="subcellular location">
    <subcellularLocation>
        <location evidence="9">Cytoplasm</location>
    </subcellularLocation>
</comment>
<feature type="binding site" evidence="9">
    <location>
        <position position="166"/>
    </location>
    <ligand>
        <name>ATP</name>
        <dbReference type="ChEBI" id="CHEBI:30616"/>
    </ligand>
</feature>
<dbReference type="Proteomes" id="UP000000245">
    <property type="component" value="Plasmid pACRY02"/>
</dbReference>
<dbReference type="GO" id="GO:0000400">
    <property type="term" value="F:four-way junction DNA binding"/>
    <property type="evidence" value="ECO:0007669"/>
    <property type="project" value="UniProtKB-UniRule"/>
</dbReference>
<geneLocation type="plasmid" evidence="11 12">
    <name>pACRY02</name>
</geneLocation>
<dbReference type="GO" id="GO:0005737">
    <property type="term" value="C:cytoplasm"/>
    <property type="evidence" value="ECO:0007669"/>
    <property type="project" value="UniProtKB-SubCell"/>
</dbReference>
<comment type="similarity">
    <text evidence="9">Belongs to the RuvB family.</text>
</comment>
<keyword evidence="4 9" id="KW-0378">Hydrolase</keyword>
<dbReference type="SUPFAM" id="SSF46785">
    <property type="entry name" value="Winged helix' DNA-binding domain"/>
    <property type="match status" value="1"/>
</dbReference>
<dbReference type="GO" id="GO:0048476">
    <property type="term" value="C:Holliday junction resolvase complex"/>
    <property type="evidence" value="ECO:0007669"/>
    <property type="project" value="UniProtKB-UniRule"/>
</dbReference>
<dbReference type="GO" id="GO:0009378">
    <property type="term" value="F:four-way junction helicase activity"/>
    <property type="evidence" value="ECO:0007669"/>
    <property type="project" value="InterPro"/>
</dbReference>
<dbReference type="InterPro" id="IPR036390">
    <property type="entry name" value="WH_DNA-bd_sf"/>
</dbReference>
<keyword evidence="11" id="KW-0347">Helicase</keyword>
<keyword evidence="11" id="KW-0614">Plasmid</keyword>
<dbReference type="GO" id="GO:0006310">
    <property type="term" value="P:DNA recombination"/>
    <property type="evidence" value="ECO:0007669"/>
    <property type="project" value="UniProtKB-UniRule"/>
</dbReference>
<dbReference type="Gene3D" id="3.40.50.300">
    <property type="entry name" value="P-loop containing nucleotide triphosphate hydrolases"/>
    <property type="match status" value="1"/>
</dbReference>
<keyword evidence="5 9" id="KW-0067">ATP-binding</keyword>
<protein>
    <recommendedName>
        <fullName evidence="9">Holliday junction branch migration complex subunit RuvB</fullName>
        <ecNumber evidence="9">3.6.4.-</ecNumber>
    </recommendedName>
</protein>
<evidence type="ECO:0000256" key="1">
    <source>
        <dbReference type="ARBA" id="ARBA00022490"/>
    </source>
</evidence>